<accession>A0ABY6N6N0</accession>
<dbReference type="EMBL" id="CP100390">
    <property type="protein sequence ID" value="UZE97680.1"/>
    <property type="molecule type" value="Genomic_DNA"/>
</dbReference>
<evidence type="ECO:0000313" key="2">
    <source>
        <dbReference type="EMBL" id="UZE97680.1"/>
    </source>
</evidence>
<name>A0ABY6N6N0_9ALTE</name>
<evidence type="ECO:0000256" key="1">
    <source>
        <dbReference type="SAM" id="MobiDB-lite"/>
    </source>
</evidence>
<organism evidence="2 3">
    <name type="scientific">Alkalimarinus alittae</name>
    <dbReference type="NCBI Taxonomy" id="2961619"/>
    <lineage>
        <taxon>Bacteria</taxon>
        <taxon>Pseudomonadati</taxon>
        <taxon>Pseudomonadota</taxon>
        <taxon>Gammaproteobacteria</taxon>
        <taxon>Alteromonadales</taxon>
        <taxon>Alteromonadaceae</taxon>
        <taxon>Alkalimarinus</taxon>
    </lineage>
</organism>
<proteinExistence type="predicted"/>
<feature type="compositionally biased region" description="Basic residues" evidence="1">
    <location>
        <begin position="36"/>
        <end position="46"/>
    </location>
</feature>
<evidence type="ECO:0000313" key="3">
    <source>
        <dbReference type="Proteomes" id="UP001163739"/>
    </source>
</evidence>
<keyword evidence="3" id="KW-1185">Reference proteome</keyword>
<dbReference type="Proteomes" id="UP001163739">
    <property type="component" value="Chromosome"/>
</dbReference>
<feature type="region of interest" description="Disordered" evidence="1">
    <location>
        <begin position="14"/>
        <end position="46"/>
    </location>
</feature>
<protein>
    <submittedName>
        <fullName evidence="2">Uncharacterized protein</fullName>
    </submittedName>
</protein>
<gene>
    <name evidence="2" type="ORF">NKI27_08080</name>
</gene>
<sequence>MEYVNYSVYIGQHYGNDLPQNRQKEVNSGNPSTRGLSKRIIKKAGD</sequence>
<reference evidence="2" key="1">
    <citation type="submission" date="2022-06" db="EMBL/GenBank/DDBJ databases">
        <title>Alkalimarinus sp. nov., isolated from gut of a Alitta virens.</title>
        <authorList>
            <person name="Yang A.I."/>
            <person name="Shin N.-R."/>
        </authorList>
    </citation>
    <scope>NUCLEOTIDE SEQUENCE</scope>
    <source>
        <strain evidence="2">A2M4</strain>
    </source>
</reference>
<feature type="compositionally biased region" description="Polar residues" evidence="1">
    <location>
        <begin position="18"/>
        <end position="35"/>
    </location>
</feature>
<dbReference type="RefSeq" id="WP_265049156.1">
    <property type="nucleotide sequence ID" value="NZ_CP100390.1"/>
</dbReference>